<dbReference type="EMBL" id="JAYJJR010000013">
    <property type="protein sequence ID" value="MEB3022927.1"/>
    <property type="molecule type" value="Genomic_DNA"/>
</dbReference>
<evidence type="ECO:0000313" key="2">
    <source>
        <dbReference type="Proteomes" id="UP001299596"/>
    </source>
</evidence>
<dbReference type="InterPro" id="IPR036689">
    <property type="entry name" value="ESAT-6-like_sf"/>
</dbReference>
<proteinExistence type="predicted"/>
<dbReference type="SUPFAM" id="SSF140453">
    <property type="entry name" value="EsxAB dimer-like"/>
    <property type="match status" value="1"/>
</dbReference>
<dbReference type="Proteomes" id="UP001299596">
    <property type="component" value="Unassembled WGS sequence"/>
</dbReference>
<gene>
    <name evidence="1" type="ORF">K6T79_17950</name>
</gene>
<evidence type="ECO:0008006" key="3">
    <source>
        <dbReference type="Google" id="ProtNLM"/>
    </source>
</evidence>
<dbReference type="RefSeq" id="WP_329780526.1">
    <property type="nucleotide sequence ID" value="NZ_JAYJJR010000013.1"/>
</dbReference>
<comment type="caution">
    <text evidence="1">The sequence shown here is derived from an EMBL/GenBank/DDBJ whole genome shotgun (WGS) entry which is preliminary data.</text>
</comment>
<name>A0ABU5XKZ2_9MYCO</name>
<reference evidence="1 2" key="1">
    <citation type="submission" date="2023-12" db="EMBL/GenBank/DDBJ databases">
        <title>Description of new species of Mycobacterium terrae complex isolated from sewage at the Sao Paulo Zoological Park Foundation in Brazil.</title>
        <authorList>
            <person name="Romagnoli C.L."/>
            <person name="Conceicao E.C."/>
            <person name="Machado E."/>
            <person name="Barreto L.B.P.F."/>
            <person name="Sharma A."/>
            <person name="Silva N.M."/>
            <person name="Marques L.E."/>
            <person name="Juliana M.A."/>
            <person name="Lourenco M.C.S."/>
            <person name="Digiampietri L.A."/>
            <person name="Suffys P.N."/>
            <person name="Viana-Niero C."/>
        </authorList>
    </citation>
    <scope>NUCLEOTIDE SEQUENCE [LARGE SCALE GENOMIC DNA]</scope>
    <source>
        <strain evidence="1 2">MYC098</strain>
    </source>
</reference>
<protein>
    <recommendedName>
        <fullName evidence="3">ESAT-6-like protein</fullName>
    </recommendedName>
</protein>
<evidence type="ECO:0000313" key="1">
    <source>
        <dbReference type="EMBL" id="MEB3022927.1"/>
    </source>
</evidence>
<accession>A0ABU5XKZ2</accession>
<keyword evidence="2" id="KW-1185">Reference proteome</keyword>
<organism evidence="1 2">
    <name type="scientific">[Mycobacterium] crassicus</name>
    <dbReference type="NCBI Taxonomy" id="2872309"/>
    <lineage>
        <taxon>Bacteria</taxon>
        <taxon>Bacillati</taxon>
        <taxon>Actinomycetota</taxon>
        <taxon>Actinomycetes</taxon>
        <taxon>Mycobacteriales</taxon>
        <taxon>Mycobacteriaceae</taxon>
        <taxon>Mycolicibacter</taxon>
    </lineage>
</organism>
<sequence length="97" mass="10557">MSDTVLYNAGHIEGALATINSLNAQFQDLSHTIDAQYAHLDNVASGQATQAGLEWAQQSQSLRNEVSEITQMVHNAVSQSHEDQIGMDNMARGWMGV</sequence>